<dbReference type="PANTHER" id="PTHR12147">
    <property type="entry name" value="METALLOPEPTIDASE M28 FAMILY MEMBER"/>
    <property type="match status" value="1"/>
</dbReference>
<dbReference type="Pfam" id="PF04389">
    <property type="entry name" value="Peptidase_M28"/>
    <property type="match status" value="1"/>
</dbReference>
<dbReference type="AlphaFoldDB" id="I2GDP8"/>
<dbReference type="EMBL" id="CAIT01000004">
    <property type="protein sequence ID" value="CCH52022.1"/>
    <property type="molecule type" value="Genomic_DNA"/>
</dbReference>
<organism evidence="2 3">
    <name type="scientific">Fibrisoma limi BUZ 3</name>
    <dbReference type="NCBI Taxonomy" id="1185876"/>
    <lineage>
        <taxon>Bacteria</taxon>
        <taxon>Pseudomonadati</taxon>
        <taxon>Bacteroidota</taxon>
        <taxon>Cytophagia</taxon>
        <taxon>Cytophagales</taxon>
        <taxon>Spirosomataceae</taxon>
        <taxon>Fibrisoma</taxon>
    </lineage>
</organism>
<dbReference type="GO" id="GO:0006508">
    <property type="term" value="P:proteolysis"/>
    <property type="evidence" value="ECO:0007669"/>
    <property type="project" value="InterPro"/>
</dbReference>
<dbReference type="Gene3D" id="3.40.630.10">
    <property type="entry name" value="Zn peptidases"/>
    <property type="match status" value="1"/>
</dbReference>
<dbReference type="PANTHER" id="PTHR12147:SF26">
    <property type="entry name" value="PEPTIDASE M28 DOMAIN-CONTAINING PROTEIN"/>
    <property type="match status" value="1"/>
</dbReference>
<dbReference type="STRING" id="1185876.BN8_00992"/>
<dbReference type="SUPFAM" id="SSF53187">
    <property type="entry name" value="Zn-dependent exopeptidases"/>
    <property type="match status" value="1"/>
</dbReference>
<comment type="caution">
    <text evidence="2">The sequence shown here is derived from an EMBL/GenBank/DDBJ whole genome shotgun (WGS) entry which is preliminary data.</text>
</comment>
<accession>I2GDP8</accession>
<evidence type="ECO:0000313" key="3">
    <source>
        <dbReference type="Proteomes" id="UP000009309"/>
    </source>
</evidence>
<name>I2GDP8_9BACT</name>
<dbReference type="eggNOG" id="COG2234">
    <property type="taxonomic scope" value="Bacteria"/>
</dbReference>
<dbReference type="Proteomes" id="UP000009309">
    <property type="component" value="Unassembled WGS sequence"/>
</dbReference>
<dbReference type="InterPro" id="IPR045175">
    <property type="entry name" value="M28_fam"/>
</dbReference>
<keyword evidence="3" id="KW-1185">Reference proteome</keyword>
<evidence type="ECO:0000313" key="2">
    <source>
        <dbReference type="EMBL" id="CCH52022.1"/>
    </source>
</evidence>
<evidence type="ECO:0000259" key="1">
    <source>
        <dbReference type="Pfam" id="PF04389"/>
    </source>
</evidence>
<feature type="domain" description="Peptidase M28" evidence="1">
    <location>
        <begin position="147"/>
        <end position="346"/>
    </location>
</feature>
<gene>
    <name evidence="2" type="ORF">BN8_00992</name>
</gene>
<dbReference type="GO" id="GO:0008235">
    <property type="term" value="F:metalloexopeptidase activity"/>
    <property type="evidence" value="ECO:0007669"/>
    <property type="project" value="InterPro"/>
</dbReference>
<protein>
    <submittedName>
        <fullName evidence="2">Peptidase M28</fullName>
    </submittedName>
</protein>
<dbReference type="InterPro" id="IPR007484">
    <property type="entry name" value="Peptidase_M28"/>
</dbReference>
<proteinExistence type="predicted"/>
<reference evidence="2 3" key="1">
    <citation type="journal article" date="2012" name="J. Bacteriol.">
        <title>Genome Sequence of the Filamentous Bacterium Fibrisoma limi BUZ 3T.</title>
        <authorList>
            <person name="Filippini M."/>
            <person name="Qi W."/>
            <person name="Jaenicke S."/>
            <person name="Goesmann A."/>
            <person name="Smits T.H."/>
            <person name="Bagheri H.C."/>
        </authorList>
    </citation>
    <scope>NUCLEOTIDE SEQUENCE [LARGE SCALE GENOMIC DNA]</scope>
    <source>
        <strain evidence="3">BUZ 3T</strain>
    </source>
</reference>
<sequence length="363" mass="40312">MRMSWKTCSQTFSRCIAALVICCRSVYQNIPDRSSRPWATRLIGNDKFTETTILKRFPTVFMLLLVGASFGQTPSADRINRHINWLASDKMQGRGTGSPENAKAAAYIVRQFRKVGLKPLGTDGFYQPFTAKVRRVVVTDSLRKANNVIGFLNNDAPYTIVIGAHYDHLGMGKQGSSLAEKPEGQIHNGADDNASGVAGLLELARYYATNDVKEPYNLLFMAFGAEELGLQGSRYFLNQPTLPLTNLNFMICMDMIGRYNPERGVGIGGYGTSETWPQVFKGVESPIKFFTDRAGNGGSDNAAFYARQIPVLFFHTGGHPDYHKPTDDPDKIDAQAEEQILKLCIRLLDNAMQQPKMTFTAVK</sequence>